<protein>
    <submittedName>
        <fullName evidence="3">DUF4856 domain-containing protein</fullName>
    </submittedName>
</protein>
<feature type="signal peptide" evidence="1">
    <location>
        <begin position="1"/>
        <end position="21"/>
    </location>
</feature>
<dbReference type="RefSeq" id="WP_315946877.1">
    <property type="nucleotide sequence ID" value="NZ_JAWCUA010000007.1"/>
</dbReference>
<feature type="domain" description="Cadherin" evidence="2">
    <location>
        <begin position="49"/>
        <end position="133"/>
    </location>
</feature>
<dbReference type="CDD" id="cd11304">
    <property type="entry name" value="Cadherin_repeat"/>
    <property type="match status" value="1"/>
</dbReference>
<organism evidence="3 4">
    <name type="scientific">Psychrosphaera aquimarina</name>
    <dbReference type="NCBI Taxonomy" id="2044854"/>
    <lineage>
        <taxon>Bacteria</taxon>
        <taxon>Pseudomonadati</taxon>
        <taxon>Pseudomonadota</taxon>
        <taxon>Gammaproteobacteria</taxon>
        <taxon>Alteromonadales</taxon>
        <taxon>Pseudoalteromonadaceae</taxon>
        <taxon>Psychrosphaera</taxon>
    </lineage>
</organism>
<name>A0ABU3R0R5_9GAMM</name>
<feature type="chain" id="PRO_5046904855" evidence="1">
    <location>
        <begin position="22"/>
        <end position="571"/>
    </location>
</feature>
<evidence type="ECO:0000313" key="4">
    <source>
        <dbReference type="Proteomes" id="UP001257914"/>
    </source>
</evidence>
<dbReference type="PROSITE" id="PS50268">
    <property type="entry name" value="CADHERIN_2"/>
    <property type="match status" value="1"/>
</dbReference>
<evidence type="ECO:0000256" key="1">
    <source>
        <dbReference type="SAM" id="SignalP"/>
    </source>
</evidence>
<proteinExistence type="predicted"/>
<accession>A0ABU3R0R5</accession>
<comment type="caution">
    <text evidence="3">The sequence shown here is derived from an EMBL/GenBank/DDBJ whole genome shotgun (WGS) entry which is preliminary data.</text>
</comment>
<reference evidence="3 4" key="1">
    <citation type="submission" date="2023-10" db="EMBL/GenBank/DDBJ databases">
        <title>Psychrosphaera aquimaarina strain SW33 isolated from seawater.</title>
        <authorList>
            <person name="Bayburt H."/>
            <person name="Kim J.M."/>
            <person name="Choi B.J."/>
            <person name="Jeon C.O."/>
        </authorList>
    </citation>
    <scope>NUCLEOTIDE SEQUENCE [LARGE SCALE GENOMIC DNA]</scope>
    <source>
        <strain evidence="3 4">KCTC 52743</strain>
    </source>
</reference>
<evidence type="ECO:0000313" key="3">
    <source>
        <dbReference type="EMBL" id="MDU0113267.1"/>
    </source>
</evidence>
<dbReference type="Pfam" id="PF16148">
    <property type="entry name" value="DUF4856"/>
    <property type="match status" value="1"/>
</dbReference>
<sequence length="571" mass="62330">MKFQKNIISAAIILATMTLTACDSSDDDKNVAPTDIALSNNSVLENTSNTVIGTLSATDENSTDTFTFTVSDERFTVVGNELTLAENTVFDYETEQSIDIEVVVTDSGALSFTKTLTIEITDALDTYAFDSKFITDDSSVSYTGQIARHALIAELAHYIGNDLKSELDDGTLMSRDAVIAKLNKYYRTSDLQYDNFPITFMSAKQTYITDISSSPKNLSGKMAGNDTGGQHKDWNDGEFAGWGTKGSTTPEGLIDILFGQLADNAEQHLNGVVRQSVTGDDITKVYLNSDGTDLKQLIQKLLLVGITYSQATDDYLGHETEGKGLTTNNIGQDGGSKPYSTLEHQFDEGFGYFGATPDYLAYSDTEIAGKVTSDDNGRSDWNGKHDSNNDGGIDLTSEVIFGIAANAAKRDLGTASNTSPTDYTAQIMNAFISGRKIINDNVGSALSTQQLEDLKAQRDIIADGWERALATTVVHYINEVHSDLSKFGTDDFNFEDTAKHYSELKGFALGLQFNPYSKVTDEQFQQFHTLVADKPVLDSEDNVTAYQVNLLAARDIIETALSLDNENVQNW</sequence>
<dbReference type="EMBL" id="JAWCUA010000007">
    <property type="protein sequence ID" value="MDU0113267.1"/>
    <property type="molecule type" value="Genomic_DNA"/>
</dbReference>
<dbReference type="PROSITE" id="PS51257">
    <property type="entry name" value="PROKAR_LIPOPROTEIN"/>
    <property type="match status" value="1"/>
</dbReference>
<keyword evidence="4" id="KW-1185">Reference proteome</keyword>
<keyword evidence="1" id="KW-0732">Signal</keyword>
<dbReference type="Proteomes" id="UP001257914">
    <property type="component" value="Unassembled WGS sequence"/>
</dbReference>
<dbReference type="SUPFAM" id="SSF49313">
    <property type="entry name" value="Cadherin-like"/>
    <property type="match status" value="1"/>
</dbReference>
<gene>
    <name evidence="3" type="ORF">RT723_09725</name>
</gene>
<dbReference type="InterPro" id="IPR032331">
    <property type="entry name" value="DUF4856"/>
</dbReference>
<dbReference type="InterPro" id="IPR002126">
    <property type="entry name" value="Cadherin-like_dom"/>
</dbReference>
<dbReference type="InterPro" id="IPR015919">
    <property type="entry name" value="Cadherin-like_sf"/>
</dbReference>
<evidence type="ECO:0000259" key="2">
    <source>
        <dbReference type="PROSITE" id="PS50268"/>
    </source>
</evidence>
<dbReference type="Gene3D" id="2.60.40.60">
    <property type="entry name" value="Cadherins"/>
    <property type="match status" value="1"/>
</dbReference>